<keyword evidence="2" id="KW-1185">Reference proteome</keyword>
<evidence type="ECO:0000313" key="2">
    <source>
        <dbReference type="Proteomes" id="UP000720344"/>
    </source>
</evidence>
<protein>
    <submittedName>
        <fullName evidence="1">DUF3293 domain-containing protein</fullName>
    </submittedName>
</protein>
<accession>A0ABX0WG22</accession>
<proteinExistence type="predicted"/>
<gene>
    <name evidence="1" type="ORF">HCX48_01115</name>
</gene>
<dbReference type="RefSeq" id="WP_167680607.1">
    <property type="nucleotide sequence ID" value="NZ_JAATWB010000001.1"/>
</dbReference>
<name>A0ABX0WG22_9RHOO</name>
<sequence length="165" mass="17225">MGNGGSPDYFDLRIDGVNRAFVTWCRTMGVTYWAILTAHNPQGRLRSPQQNAAADAALAARLRSTGWRLARSVALADAGDWPPEPGFFVLDAPCDAMCGLAREFAQAAVVVGGRLPLAAAGVAGDGAVAQSCDGANAKAEMAPIVDSPPRLLWLVADSPPPQARP</sequence>
<evidence type="ECO:0000313" key="1">
    <source>
        <dbReference type="EMBL" id="NJA87826.1"/>
    </source>
</evidence>
<comment type="caution">
    <text evidence="1">The sequence shown here is derived from an EMBL/GenBank/DDBJ whole genome shotgun (WGS) entry which is preliminary data.</text>
</comment>
<reference evidence="2" key="1">
    <citation type="submission" date="2020-03" db="EMBL/GenBank/DDBJ databases">
        <title>Whole-genome sequence of the purple nonsulfur bacterium Rhodocyclus tenuis DSM112.</title>
        <authorList>
            <person name="Kyndt J.A."/>
            <person name="Meyer T.E."/>
        </authorList>
    </citation>
    <scope>NUCLEOTIDE SEQUENCE [LARGE SCALE GENOMIC DNA]</scope>
    <source>
        <strain evidence="2">DSM 112</strain>
    </source>
</reference>
<organism evidence="1 2">
    <name type="scientific">Rhodocyclus gracilis</name>
    <dbReference type="NCBI Taxonomy" id="2929842"/>
    <lineage>
        <taxon>Bacteria</taxon>
        <taxon>Pseudomonadati</taxon>
        <taxon>Pseudomonadota</taxon>
        <taxon>Betaproteobacteria</taxon>
        <taxon>Rhodocyclales</taxon>
        <taxon>Rhodocyclaceae</taxon>
        <taxon>Rhodocyclus</taxon>
    </lineage>
</organism>
<dbReference type="EMBL" id="JAATWB010000001">
    <property type="protein sequence ID" value="NJA87826.1"/>
    <property type="molecule type" value="Genomic_DNA"/>
</dbReference>
<dbReference type="InterPro" id="IPR021710">
    <property type="entry name" value="DUF3293"/>
</dbReference>
<dbReference type="Proteomes" id="UP000720344">
    <property type="component" value="Unassembled WGS sequence"/>
</dbReference>
<dbReference type="Pfam" id="PF11697">
    <property type="entry name" value="DUF3293"/>
    <property type="match status" value="1"/>
</dbReference>